<name>A0A397IHN1_9GLOM</name>
<dbReference type="AlphaFoldDB" id="A0A397IHN1"/>
<feature type="region of interest" description="Disordered" evidence="2">
    <location>
        <begin position="77"/>
        <end position="103"/>
    </location>
</feature>
<evidence type="ECO:0000313" key="4">
    <source>
        <dbReference type="Proteomes" id="UP000266861"/>
    </source>
</evidence>
<dbReference type="OrthoDB" id="2407739at2759"/>
<evidence type="ECO:0000313" key="3">
    <source>
        <dbReference type="EMBL" id="RHZ74352.1"/>
    </source>
</evidence>
<dbReference type="Proteomes" id="UP000266861">
    <property type="component" value="Unassembled WGS sequence"/>
</dbReference>
<dbReference type="EMBL" id="PQFF01000208">
    <property type="protein sequence ID" value="RHZ74352.1"/>
    <property type="molecule type" value="Genomic_DNA"/>
</dbReference>
<sequence>MADTQSKTDLLEQNSKLIAEISELRKENAEIPELRRKFSEIENDKDTASENAELKARVANWNRSSYKMTKKRIDSPASDIDVTSNSNEYQEETPSQASNSFSSLEDKEMDNFLVERHNEQISNEIRERNRKKKLGSQDPLSYNTNKDITFLIPNETEFQTSNTNFTLLYEKFCDAIIIADHKTQEAIFCYCNFGKALIQRCNEITLEKQVDPEFNTRIEKAKKLYKLFDAISMGKIYHIHFFSADSISKLTKKEIHDNENFSDLKVEISTSTISQSKKNLLEAEKGLFPEKVLPKKLSEMISEESTKYYYLINNNQTLCIESPTLSFEALSRDISS</sequence>
<comment type="caution">
    <text evidence="3">The sequence shown here is derived from an EMBL/GenBank/DDBJ whole genome shotgun (WGS) entry which is preliminary data.</text>
</comment>
<feature type="region of interest" description="Disordered" evidence="2">
    <location>
        <begin position="119"/>
        <end position="139"/>
    </location>
</feature>
<feature type="coiled-coil region" evidence="1">
    <location>
        <begin position="7"/>
        <end position="51"/>
    </location>
</feature>
<evidence type="ECO:0000256" key="2">
    <source>
        <dbReference type="SAM" id="MobiDB-lite"/>
    </source>
</evidence>
<proteinExistence type="predicted"/>
<reference evidence="3 4" key="1">
    <citation type="submission" date="2018-08" db="EMBL/GenBank/DDBJ databases">
        <title>Genome and evolution of the arbuscular mycorrhizal fungus Diversispora epigaea (formerly Glomus versiforme) and its bacterial endosymbionts.</title>
        <authorList>
            <person name="Sun X."/>
            <person name="Fei Z."/>
            <person name="Harrison M."/>
        </authorList>
    </citation>
    <scope>NUCLEOTIDE SEQUENCE [LARGE SCALE GENOMIC DNA]</scope>
    <source>
        <strain evidence="3 4">IT104</strain>
    </source>
</reference>
<gene>
    <name evidence="3" type="ORF">Glove_225g75</name>
</gene>
<feature type="compositionally biased region" description="Polar residues" evidence="2">
    <location>
        <begin position="81"/>
        <end position="103"/>
    </location>
</feature>
<keyword evidence="1" id="KW-0175">Coiled coil</keyword>
<evidence type="ECO:0000256" key="1">
    <source>
        <dbReference type="SAM" id="Coils"/>
    </source>
</evidence>
<accession>A0A397IHN1</accession>
<keyword evidence="4" id="KW-1185">Reference proteome</keyword>
<organism evidence="3 4">
    <name type="scientific">Diversispora epigaea</name>
    <dbReference type="NCBI Taxonomy" id="1348612"/>
    <lineage>
        <taxon>Eukaryota</taxon>
        <taxon>Fungi</taxon>
        <taxon>Fungi incertae sedis</taxon>
        <taxon>Mucoromycota</taxon>
        <taxon>Glomeromycotina</taxon>
        <taxon>Glomeromycetes</taxon>
        <taxon>Diversisporales</taxon>
        <taxon>Diversisporaceae</taxon>
        <taxon>Diversispora</taxon>
    </lineage>
</organism>
<protein>
    <submittedName>
        <fullName evidence="3">Uncharacterized protein</fullName>
    </submittedName>
</protein>